<evidence type="ECO:0000313" key="1">
    <source>
        <dbReference type="EMBL" id="SDK76379.1"/>
    </source>
</evidence>
<sequence length="68" mass="7486">MVVAVPVNRWVMVSVIDAQVGATAMTRPIASKKHAPLKSNTDVRDKDVCFIKPYMNVRLKGPSDTPFS</sequence>
<dbReference type="EMBL" id="FNFB01000011">
    <property type="protein sequence ID" value="SDK76379.1"/>
    <property type="molecule type" value="Genomic_DNA"/>
</dbReference>
<dbReference type="STRING" id="683260.SAMN05421874_11114"/>
<dbReference type="AlphaFoldDB" id="A0A1G9EJV7"/>
<gene>
    <name evidence="1" type="ORF">SAMN05421874_11114</name>
</gene>
<protein>
    <submittedName>
        <fullName evidence="1">Uncharacterized protein</fullName>
    </submittedName>
</protein>
<organism evidence="1 2">
    <name type="scientific">Nonomuraea maritima</name>
    <dbReference type="NCBI Taxonomy" id="683260"/>
    <lineage>
        <taxon>Bacteria</taxon>
        <taxon>Bacillati</taxon>
        <taxon>Actinomycetota</taxon>
        <taxon>Actinomycetes</taxon>
        <taxon>Streptosporangiales</taxon>
        <taxon>Streptosporangiaceae</taxon>
        <taxon>Nonomuraea</taxon>
    </lineage>
</organism>
<name>A0A1G9EJV7_9ACTN</name>
<proteinExistence type="predicted"/>
<evidence type="ECO:0000313" key="2">
    <source>
        <dbReference type="Proteomes" id="UP000198683"/>
    </source>
</evidence>
<dbReference type="Proteomes" id="UP000198683">
    <property type="component" value="Unassembled WGS sequence"/>
</dbReference>
<reference evidence="1 2" key="1">
    <citation type="submission" date="2016-10" db="EMBL/GenBank/DDBJ databases">
        <authorList>
            <person name="de Groot N.N."/>
        </authorList>
    </citation>
    <scope>NUCLEOTIDE SEQUENCE [LARGE SCALE GENOMIC DNA]</scope>
    <source>
        <strain evidence="1 2">CGMCC 4.5681</strain>
    </source>
</reference>
<keyword evidence="2" id="KW-1185">Reference proteome</keyword>
<accession>A0A1G9EJV7</accession>